<keyword evidence="3" id="KW-1185">Reference proteome</keyword>
<dbReference type="RefSeq" id="WP_185133980.1">
    <property type="nucleotide sequence ID" value="NZ_JACJVR010000002.1"/>
</dbReference>
<dbReference type="PROSITE" id="PS51832">
    <property type="entry name" value="HD_GYP"/>
    <property type="match status" value="1"/>
</dbReference>
<dbReference type="Pfam" id="PF13487">
    <property type="entry name" value="HD_5"/>
    <property type="match status" value="1"/>
</dbReference>
<sequence>MIIMPTLHCKPGMKLGRSVYSEQRQVLARRGFVLSEGIIRRFHEMGFPFLHVEEEGTEDITPEQAIRDETLIVLHSAIALVMEEASAPGRESLSFETVRFCHDAAAMLVNDLRSRKDPVCLPIHLTTMMQDGGRRQFAEHALNVAVCSTRTAIEAGLPGEELIALAMGAMLHDIGRLRTREGQEGPAALGEDDGAHAEAGYLLLRDSGFPLLAAHCALFHHERMDGSGYPFGVGGARIHEMVQWVGIVDAFDTLVHGRIDGRPMLPHEAIEVLYAGAGTLYDFDKIKRLRDRFALFPVGTVVRLNTGEIGVVSRLHEDNKQRPVVRVFSHADGSRVAKPFELDLKRHLHLMIGSLDGGKAPDPSPACGGAGLKTANVEQQPEKTAAGARREPVTVGPQWRRYWGKDWFQFV</sequence>
<dbReference type="AlphaFoldDB" id="A0A841TS68"/>
<gene>
    <name evidence="2" type="ORF">H7B90_00945</name>
</gene>
<dbReference type="Proteomes" id="UP000553776">
    <property type="component" value="Unassembled WGS sequence"/>
</dbReference>
<dbReference type="NCBIfam" id="TIGR00277">
    <property type="entry name" value="HDIG"/>
    <property type="match status" value="1"/>
</dbReference>
<dbReference type="InterPro" id="IPR006675">
    <property type="entry name" value="HDIG_dom"/>
</dbReference>
<dbReference type="CDD" id="cd00077">
    <property type="entry name" value="HDc"/>
    <property type="match status" value="1"/>
</dbReference>
<comment type="caution">
    <text evidence="2">The sequence shown here is derived from an EMBL/GenBank/DDBJ whole genome shotgun (WGS) entry which is preliminary data.</text>
</comment>
<dbReference type="PANTHER" id="PTHR45228">
    <property type="entry name" value="CYCLIC DI-GMP PHOSPHODIESTERASE TM_0186-RELATED"/>
    <property type="match status" value="1"/>
</dbReference>
<dbReference type="SUPFAM" id="SSF109604">
    <property type="entry name" value="HD-domain/PDEase-like"/>
    <property type="match status" value="1"/>
</dbReference>
<organism evidence="2 3">
    <name type="scientific">Cohnella xylanilytica</name>
    <dbReference type="NCBI Taxonomy" id="557555"/>
    <lineage>
        <taxon>Bacteria</taxon>
        <taxon>Bacillati</taxon>
        <taxon>Bacillota</taxon>
        <taxon>Bacilli</taxon>
        <taxon>Bacillales</taxon>
        <taxon>Paenibacillaceae</taxon>
        <taxon>Cohnella</taxon>
    </lineage>
</organism>
<proteinExistence type="predicted"/>
<dbReference type="PANTHER" id="PTHR45228:SF4">
    <property type="entry name" value="LIPOPROTEIN"/>
    <property type="match status" value="1"/>
</dbReference>
<reference evidence="2 3" key="1">
    <citation type="submission" date="2020-08" db="EMBL/GenBank/DDBJ databases">
        <title>Cohnella phylogeny.</title>
        <authorList>
            <person name="Dunlap C."/>
        </authorList>
    </citation>
    <scope>NUCLEOTIDE SEQUENCE [LARGE SCALE GENOMIC DNA]</scope>
    <source>
        <strain evidence="2 3">DSM 25239</strain>
    </source>
</reference>
<feature type="domain" description="HD-GYP" evidence="1">
    <location>
        <begin position="115"/>
        <end position="305"/>
    </location>
</feature>
<dbReference type="EMBL" id="JACJVR010000002">
    <property type="protein sequence ID" value="MBB6689958.1"/>
    <property type="molecule type" value="Genomic_DNA"/>
</dbReference>
<accession>A0A841TS68</accession>
<dbReference type="InterPro" id="IPR003607">
    <property type="entry name" value="HD/PDEase_dom"/>
</dbReference>
<evidence type="ECO:0000259" key="1">
    <source>
        <dbReference type="PROSITE" id="PS51832"/>
    </source>
</evidence>
<evidence type="ECO:0000313" key="3">
    <source>
        <dbReference type="Proteomes" id="UP000553776"/>
    </source>
</evidence>
<protein>
    <submittedName>
        <fullName evidence="2">HD domain-containing protein</fullName>
    </submittedName>
</protein>
<evidence type="ECO:0000313" key="2">
    <source>
        <dbReference type="EMBL" id="MBB6689958.1"/>
    </source>
</evidence>
<dbReference type="Gene3D" id="1.10.3210.10">
    <property type="entry name" value="Hypothetical protein af1432"/>
    <property type="match status" value="1"/>
</dbReference>
<name>A0A841TS68_9BACL</name>
<dbReference type="InterPro" id="IPR037522">
    <property type="entry name" value="HD_GYP_dom"/>
</dbReference>
<dbReference type="InterPro" id="IPR052020">
    <property type="entry name" value="Cyclic_di-GMP/3'3'-cGAMP_PDE"/>
</dbReference>